<evidence type="ECO:0008006" key="6">
    <source>
        <dbReference type="Google" id="ProtNLM"/>
    </source>
</evidence>
<comment type="caution">
    <text evidence="2">The sequence shown here is derived from an EMBL/GenBank/DDBJ whole genome shotgun (WGS) entry which is preliminary data.</text>
</comment>
<protein>
    <recommendedName>
        <fullName evidence="6">Transmembrane protein</fullName>
    </recommendedName>
</protein>
<dbReference type="Proteomes" id="UP000199541">
    <property type="component" value="Unassembled WGS sequence"/>
</dbReference>
<keyword evidence="4" id="KW-1185">Reference proteome</keyword>
<reference evidence="2" key="1">
    <citation type="journal article" date="2014" name="Int. J. Syst. Evol. Microbiol.">
        <title>Complete genome sequence of Corynebacterium casei LMG S-19264T (=DSM 44701T), isolated from a smear-ripened cheese.</title>
        <authorList>
            <consortium name="US DOE Joint Genome Institute (JGI-PGF)"/>
            <person name="Walter F."/>
            <person name="Albersmeier A."/>
            <person name="Kalinowski J."/>
            <person name="Ruckert C."/>
        </authorList>
    </citation>
    <scope>NUCLEOTIDE SEQUENCE</scope>
    <source>
        <strain evidence="2">CGMCC 1.10859</strain>
    </source>
</reference>
<reference evidence="3 4" key="2">
    <citation type="submission" date="2016-10" db="EMBL/GenBank/DDBJ databases">
        <authorList>
            <person name="Varghese N."/>
            <person name="Submissions S."/>
        </authorList>
    </citation>
    <scope>NUCLEOTIDE SEQUENCE [LARGE SCALE GENOMIC DNA]</scope>
    <source>
        <strain evidence="3 4">DSM 24802</strain>
    </source>
</reference>
<feature type="transmembrane region" description="Helical" evidence="1">
    <location>
        <begin position="108"/>
        <end position="132"/>
    </location>
</feature>
<name>A0AAN4UR95_9RHOB</name>
<proteinExistence type="predicted"/>
<keyword evidence="1" id="KW-1133">Transmembrane helix</keyword>
<keyword evidence="1" id="KW-0812">Transmembrane</keyword>
<keyword evidence="1" id="KW-0472">Membrane</keyword>
<evidence type="ECO:0000313" key="3">
    <source>
        <dbReference type="EMBL" id="SDX04108.1"/>
    </source>
</evidence>
<feature type="transmembrane region" description="Helical" evidence="1">
    <location>
        <begin position="161"/>
        <end position="184"/>
    </location>
</feature>
<reference evidence="2" key="3">
    <citation type="submission" date="2023-06" db="EMBL/GenBank/DDBJ databases">
        <authorList>
            <person name="Sun Q."/>
            <person name="Zhou Y."/>
        </authorList>
    </citation>
    <scope>NUCLEOTIDE SEQUENCE</scope>
    <source>
        <strain evidence="2">CGMCC 1.10859</strain>
    </source>
</reference>
<sequence>MSAPQMSGLPPHGGAAGQPWRHRALLALDIAVNIGAPYLIYGWVQPASGDVNGLLVAALPPILWSLGEFLIRRRVDALSLMVLAGIALSLLAFLGGGSARFLQLREKLVTLAIGLAFLISAALGKPLILPLARASMARRSPKDLARFDAVRDQAVLRRMMMVMTLVWGATLVAEFCLGAALIFMLPIRDFLIVGPALTYGTLGLLSLWTLVYRRRLTCRMRAAPA</sequence>
<accession>A0AAN4UR95</accession>
<organism evidence="2 5">
    <name type="scientific">Allgaiera indica</name>
    <dbReference type="NCBI Taxonomy" id="765699"/>
    <lineage>
        <taxon>Bacteria</taxon>
        <taxon>Pseudomonadati</taxon>
        <taxon>Pseudomonadota</taxon>
        <taxon>Alphaproteobacteria</taxon>
        <taxon>Rhodobacterales</taxon>
        <taxon>Paracoccaceae</taxon>
        <taxon>Allgaiera</taxon>
    </lineage>
</organism>
<feature type="transmembrane region" description="Helical" evidence="1">
    <location>
        <begin position="190"/>
        <end position="211"/>
    </location>
</feature>
<evidence type="ECO:0000313" key="4">
    <source>
        <dbReference type="Proteomes" id="UP000199541"/>
    </source>
</evidence>
<evidence type="ECO:0000313" key="5">
    <source>
        <dbReference type="Proteomes" id="UP000634647"/>
    </source>
</evidence>
<dbReference type="Proteomes" id="UP000634647">
    <property type="component" value="Unassembled WGS sequence"/>
</dbReference>
<dbReference type="AlphaFoldDB" id="A0AAN4UR95"/>
<feature type="transmembrane region" description="Helical" evidence="1">
    <location>
        <begin position="78"/>
        <end position="102"/>
    </location>
</feature>
<evidence type="ECO:0000256" key="1">
    <source>
        <dbReference type="SAM" id="Phobius"/>
    </source>
</evidence>
<dbReference type="EMBL" id="FNOB01000009">
    <property type="protein sequence ID" value="SDX04108.1"/>
    <property type="molecule type" value="Genomic_DNA"/>
</dbReference>
<gene>
    <name evidence="2" type="ORF">GCM10008024_20120</name>
    <name evidence="3" type="ORF">SAMN05444006_10966</name>
</gene>
<feature type="transmembrane region" description="Helical" evidence="1">
    <location>
        <begin position="53"/>
        <end position="71"/>
    </location>
</feature>
<dbReference type="NCBIfam" id="NF041646">
    <property type="entry name" value="VC0807_fam"/>
    <property type="match status" value="1"/>
</dbReference>
<evidence type="ECO:0000313" key="2">
    <source>
        <dbReference type="EMBL" id="GHE02054.1"/>
    </source>
</evidence>
<dbReference type="RefSeq" id="WP_035845304.1">
    <property type="nucleotide sequence ID" value="NZ_BNAB01000008.1"/>
</dbReference>
<dbReference type="EMBL" id="BNAB01000008">
    <property type="protein sequence ID" value="GHE02054.1"/>
    <property type="molecule type" value="Genomic_DNA"/>
</dbReference>